<evidence type="ECO:0000259" key="1">
    <source>
        <dbReference type="PROSITE" id="PS50222"/>
    </source>
</evidence>
<dbReference type="RefSeq" id="WP_103954359.1">
    <property type="nucleotide sequence ID" value="NZ_FNVT01000001.1"/>
</dbReference>
<name>A0A1H5VFE0_9ACTN</name>
<accession>A0A1H5VFE0</accession>
<dbReference type="GO" id="GO:0005509">
    <property type="term" value="F:calcium ion binding"/>
    <property type="evidence" value="ECO:0007669"/>
    <property type="project" value="InterPro"/>
</dbReference>
<dbReference type="Pfam" id="PF13499">
    <property type="entry name" value="EF-hand_7"/>
    <property type="match status" value="1"/>
</dbReference>
<dbReference type="OrthoDB" id="4563420at2"/>
<keyword evidence="3" id="KW-1185">Reference proteome</keyword>
<dbReference type="InterPro" id="IPR002048">
    <property type="entry name" value="EF_hand_dom"/>
</dbReference>
<dbReference type="SUPFAM" id="SSF47473">
    <property type="entry name" value="EF-hand"/>
    <property type="match status" value="1"/>
</dbReference>
<dbReference type="EMBL" id="FNVT01000001">
    <property type="protein sequence ID" value="SEF85983.1"/>
    <property type="molecule type" value="Genomic_DNA"/>
</dbReference>
<dbReference type="PROSITE" id="PS00018">
    <property type="entry name" value="EF_HAND_1"/>
    <property type="match status" value="1"/>
</dbReference>
<protein>
    <submittedName>
        <fullName evidence="2">Troponin C</fullName>
    </submittedName>
</protein>
<dbReference type="CDD" id="cd00051">
    <property type="entry name" value="EFh"/>
    <property type="match status" value="1"/>
</dbReference>
<dbReference type="AlphaFoldDB" id="A0A1H5VFE0"/>
<gene>
    <name evidence="2" type="ORF">SAMN05444920_101866</name>
</gene>
<dbReference type="PROSITE" id="PS50222">
    <property type="entry name" value="EF_HAND_2"/>
    <property type="match status" value="1"/>
</dbReference>
<proteinExistence type="predicted"/>
<feature type="domain" description="EF-hand" evidence="1">
    <location>
        <begin position="2"/>
        <end position="37"/>
    </location>
</feature>
<dbReference type="SMART" id="SM00054">
    <property type="entry name" value="EFh"/>
    <property type="match status" value="1"/>
</dbReference>
<organism evidence="2 3">
    <name type="scientific">Nonomuraea solani</name>
    <dbReference type="NCBI Taxonomy" id="1144553"/>
    <lineage>
        <taxon>Bacteria</taxon>
        <taxon>Bacillati</taxon>
        <taxon>Actinomycetota</taxon>
        <taxon>Actinomycetes</taxon>
        <taxon>Streptosporangiales</taxon>
        <taxon>Streptosporangiaceae</taxon>
        <taxon>Nonomuraea</taxon>
    </lineage>
</organism>
<evidence type="ECO:0000313" key="3">
    <source>
        <dbReference type="Proteomes" id="UP000236732"/>
    </source>
</evidence>
<dbReference type="Gene3D" id="1.10.238.10">
    <property type="entry name" value="EF-hand"/>
    <property type="match status" value="1"/>
</dbReference>
<dbReference type="Proteomes" id="UP000236732">
    <property type="component" value="Unassembled WGS sequence"/>
</dbReference>
<sequence>MPNLDDPTATFQEFDRDGDGYITREEFALAMNARGEEVIAAELDSIFKVSDEHDGDVDGRISLAEFLVAWNR</sequence>
<reference evidence="2 3" key="1">
    <citation type="submission" date="2016-10" db="EMBL/GenBank/DDBJ databases">
        <authorList>
            <person name="de Groot N.N."/>
        </authorList>
    </citation>
    <scope>NUCLEOTIDE SEQUENCE [LARGE SCALE GENOMIC DNA]</scope>
    <source>
        <strain evidence="2 3">CGMCC 4.7037</strain>
    </source>
</reference>
<evidence type="ECO:0000313" key="2">
    <source>
        <dbReference type="EMBL" id="SEF85983.1"/>
    </source>
</evidence>
<dbReference type="InterPro" id="IPR011992">
    <property type="entry name" value="EF-hand-dom_pair"/>
</dbReference>
<dbReference type="InterPro" id="IPR018247">
    <property type="entry name" value="EF_Hand_1_Ca_BS"/>
</dbReference>